<organism evidence="2 3">
    <name type="scientific">Penicillium expansum</name>
    <name type="common">Blue mold rot fungus</name>
    <dbReference type="NCBI Taxonomy" id="27334"/>
    <lineage>
        <taxon>Eukaryota</taxon>
        <taxon>Fungi</taxon>
        <taxon>Dikarya</taxon>
        <taxon>Ascomycota</taxon>
        <taxon>Pezizomycotina</taxon>
        <taxon>Eurotiomycetes</taxon>
        <taxon>Eurotiomycetidae</taxon>
        <taxon>Eurotiales</taxon>
        <taxon>Aspergillaceae</taxon>
        <taxon>Penicillium</taxon>
    </lineage>
</organism>
<accession>A0A0A2JWY3</accession>
<sequence>MAVDLFLKNLRIKTVRAIVDHITETIPVPGEGLWEPLSLDYTKCLASLLRYRPHTEHLDEEDWETLISFCLASISFKENEESQLSIRSGHRFVPEDQDASDSRSTPLRVIAPVPFSRERHHGNINVIEEVVICIQLLTTSPNPLQTTAQSILHGLSEFVESSVGGNAHQLAFNSINAVVTKVMFDQSELVRSVLLGLLPVIRRLWATKLQILKEELLATLMLSMIVLVDTARKEPSESLAHDIEGLASTLHSEYVRRSEKEILQIDETTLYQNEACQNRPVYGPCLGTARSEHNWTVLWLIAELLKLSDGIRTRIKSGSTREGSSKRQRFSSEIQDVFRDSVSATGTRRICALQLIPFLESEIDIETKEPFFKQLVLNVSDSNGAVSSWTMIALTRYVNK</sequence>
<gene>
    <name evidence="2" type="ORF">PEX2_076180</name>
</gene>
<name>A0A0A2JWY3_PENEN</name>
<evidence type="ECO:0000259" key="1">
    <source>
        <dbReference type="SMART" id="SM01342"/>
    </source>
</evidence>
<dbReference type="HOGENOM" id="CLU_689071_0_0_1"/>
<reference evidence="2 3" key="1">
    <citation type="journal article" date="2015" name="Mol. Plant Microbe Interact.">
        <title>Genome, transcriptome, and functional analyses of Penicillium expansum provide new insights into secondary metabolism and pathogenicity.</title>
        <authorList>
            <person name="Ballester A.R."/>
            <person name="Marcet-Houben M."/>
            <person name="Levin E."/>
            <person name="Sela N."/>
            <person name="Selma-Lazaro C."/>
            <person name="Carmona L."/>
            <person name="Wisniewski M."/>
            <person name="Droby S."/>
            <person name="Gonzalez-Candelas L."/>
            <person name="Gabaldon T."/>
        </authorList>
    </citation>
    <scope>NUCLEOTIDE SEQUENCE [LARGE SCALE GENOMIC DNA]</scope>
    <source>
        <strain evidence="2 3">MD-8</strain>
    </source>
</reference>
<dbReference type="AlphaFoldDB" id="A0A0A2JWY3"/>
<evidence type="ECO:0000313" key="3">
    <source>
        <dbReference type="Proteomes" id="UP000030143"/>
    </source>
</evidence>
<dbReference type="RefSeq" id="XP_016598371.1">
    <property type="nucleotide sequence ID" value="XM_016744888.1"/>
</dbReference>
<dbReference type="GO" id="GO:0004674">
    <property type="term" value="F:protein serine/threonine kinase activity"/>
    <property type="evidence" value="ECO:0007669"/>
    <property type="project" value="InterPro"/>
</dbReference>
<dbReference type="InterPro" id="IPR021668">
    <property type="entry name" value="TAN"/>
</dbReference>
<dbReference type="Proteomes" id="UP000030143">
    <property type="component" value="Unassembled WGS sequence"/>
</dbReference>
<feature type="domain" description="Telomere-length maintenance and DNA damage repair" evidence="1">
    <location>
        <begin position="1"/>
        <end position="65"/>
    </location>
</feature>
<dbReference type="STRING" id="27334.A0A0A2JWY3"/>
<dbReference type="EMBL" id="JQFZ01000161">
    <property type="protein sequence ID" value="KGO56665.1"/>
    <property type="molecule type" value="Genomic_DNA"/>
</dbReference>
<dbReference type="GeneID" id="27680308"/>
<dbReference type="SMART" id="SM01342">
    <property type="entry name" value="TAN"/>
    <property type="match status" value="1"/>
</dbReference>
<comment type="caution">
    <text evidence="2">The sequence shown here is derived from an EMBL/GenBank/DDBJ whole genome shotgun (WGS) entry which is preliminary data.</text>
</comment>
<dbReference type="VEuPathDB" id="FungiDB:PEXP_108880"/>
<keyword evidence="3" id="KW-1185">Reference proteome</keyword>
<protein>
    <submittedName>
        <fullName evidence="2">Telomere-length maintenance and DNA damage repair</fullName>
    </submittedName>
</protein>
<proteinExistence type="predicted"/>
<evidence type="ECO:0000313" key="2">
    <source>
        <dbReference type="EMBL" id="KGO56665.1"/>
    </source>
</evidence>
<dbReference type="Pfam" id="PF11640">
    <property type="entry name" value="TAN"/>
    <property type="match status" value="1"/>
</dbReference>